<name>A0ABY7WE93_9SPHI</name>
<accession>A0ABY7WE93</accession>
<proteinExistence type="predicted"/>
<organism evidence="1 2">
    <name type="scientific">Sphingobacterium oryzagri</name>
    <dbReference type="NCBI Taxonomy" id="3025669"/>
    <lineage>
        <taxon>Bacteria</taxon>
        <taxon>Pseudomonadati</taxon>
        <taxon>Bacteroidota</taxon>
        <taxon>Sphingobacteriia</taxon>
        <taxon>Sphingobacteriales</taxon>
        <taxon>Sphingobacteriaceae</taxon>
        <taxon>Sphingobacterium</taxon>
    </lineage>
</organism>
<evidence type="ECO:0008006" key="3">
    <source>
        <dbReference type="Google" id="ProtNLM"/>
    </source>
</evidence>
<dbReference type="Proteomes" id="UP001221558">
    <property type="component" value="Chromosome"/>
</dbReference>
<reference evidence="1 2" key="1">
    <citation type="submission" date="2023-02" db="EMBL/GenBank/DDBJ databases">
        <title>Genome sequence of Sphingobacterium sp. KACC 22765.</title>
        <authorList>
            <person name="Kim S."/>
            <person name="Heo J."/>
            <person name="Kwon S.-W."/>
        </authorList>
    </citation>
    <scope>NUCLEOTIDE SEQUENCE [LARGE SCALE GENOMIC DNA]</scope>
    <source>
        <strain evidence="1 2">KACC 22765</strain>
    </source>
</reference>
<dbReference type="EMBL" id="CP117880">
    <property type="protein sequence ID" value="WDF67954.1"/>
    <property type="molecule type" value="Genomic_DNA"/>
</dbReference>
<sequence>MSKLNELKSHLKRGKVYRRKHLDQWSKSVDRDLKTLVKDGTLQKIAPGMYLYPELSSFGPTPANEEELVRKYLDDNRFLVLSPNLYNRLGVGTTQLYNTRVVYNNKRHGEVIFGNRKFSFQRKPHFPNKVTPEYLAVDLVNNLDKLAEDKQDVLKRLSNKLSSFDMKNLKKAISAYGSAKTKKIFASMLMEGGYQHAY</sequence>
<gene>
    <name evidence="1" type="ORF">PQ465_16830</name>
</gene>
<protein>
    <recommendedName>
        <fullName evidence="3">Transcriptional regulator, AbiEi antitoxin, Type IV TA system</fullName>
    </recommendedName>
</protein>
<dbReference type="RefSeq" id="WP_274266689.1">
    <property type="nucleotide sequence ID" value="NZ_CP117880.1"/>
</dbReference>
<evidence type="ECO:0000313" key="1">
    <source>
        <dbReference type="EMBL" id="WDF67954.1"/>
    </source>
</evidence>
<keyword evidence="2" id="KW-1185">Reference proteome</keyword>
<evidence type="ECO:0000313" key="2">
    <source>
        <dbReference type="Proteomes" id="UP001221558"/>
    </source>
</evidence>